<dbReference type="Proteomes" id="UP000008986">
    <property type="component" value="Segment"/>
</dbReference>
<sequence length="58" mass="6511">MTYIMLIVFTLVNGDAIHTQQVQFTSANVAAEGLAHCRAKAAIRRPTYNMECQPLWTN</sequence>
<name>C9DGC9_BPW14</name>
<keyword evidence="2" id="KW-1185">Reference proteome</keyword>
<dbReference type="GeneID" id="8684106"/>
<protein>
    <submittedName>
        <fullName evidence="1">Uncharacterized protein</fullName>
    </submittedName>
</protein>
<proteinExistence type="predicted"/>
<gene>
    <name evidence="1" type="primary">158</name>
</gene>
<reference evidence="2" key="1">
    <citation type="submission" date="2009-07" db="EMBL/GenBank/DDBJ databases">
        <authorList>
            <person name="Kropinski A.M."/>
            <person name="Villegas A."/>
            <person name="Lingohr E.J."/>
        </authorList>
    </citation>
    <scope>NUCLEOTIDE SEQUENCE [LARGE SCALE GENOMIC DNA]</scope>
</reference>
<organismHost>
    <name type="scientific">Delftia acidovorans</name>
    <name type="common">Pseudomonas acidovorans</name>
    <name type="synonym">Comamonas acidovorans</name>
    <dbReference type="NCBI Taxonomy" id="80866"/>
</organismHost>
<evidence type="ECO:0000313" key="2">
    <source>
        <dbReference type="Proteomes" id="UP000008986"/>
    </source>
</evidence>
<dbReference type="RefSeq" id="YP_003359012.1">
    <property type="nucleotide sequence ID" value="NC_013697.1"/>
</dbReference>
<dbReference type="KEGG" id="vg:8684106"/>
<accession>C9DGC9</accession>
<dbReference type="EMBL" id="GQ357915">
    <property type="protein sequence ID" value="ACV50180.1"/>
    <property type="molecule type" value="Genomic_DNA"/>
</dbReference>
<organism evidence="1 2">
    <name type="scientific">Delftia phage PhiW-14</name>
    <name type="common">Deftia acidovorans bacteriophage phiW-14</name>
    <dbReference type="NCBI Taxonomy" id="665032"/>
    <lineage>
        <taxon>Viruses</taxon>
        <taxon>Duplodnaviria</taxon>
        <taxon>Heunggongvirae</taxon>
        <taxon>Uroviricota</taxon>
        <taxon>Caudoviricetes</taxon>
        <taxon>Ionavirus</taxon>
        <taxon>Ionavirus W14</taxon>
    </lineage>
</organism>
<evidence type="ECO:0000313" key="1">
    <source>
        <dbReference type="EMBL" id="ACV50180.1"/>
    </source>
</evidence>